<keyword evidence="1" id="KW-0812">Transmembrane</keyword>
<feature type="transmembrane region" description="Helical" evidence="1">
    <location>
        <begin position="307"/>
        <end position="324"/>
    </location>
</feature>
<feature type="transmembrane region" description="Helical" evidence="1">
    <location>
        <begin position="396"/>
        <end position="416"/>
    </location>
</feature>
<feature type="transmembrane region" description="Helical" evidence="1">
    <location>
        <begin position="181"/>
        <end position="198"/>
    </location>
</feature>
<name>A0ABU9DFA1_9BACL</name>
<keyword evidence="3" id="KW-1185">Reference proteome</keyword>
<dbReference type="RefSeq" id="WP_341413987.1">
    <property type="nucleotide sequence ID" value="NZ_JBBPCC010000001.1"/>
</dbReference>
<dbReference type="Proteomes" id="UP001469365">
    <property type="component" value="Unassembled WGS sequence"/>
</dbReference>
<proteinExistence type="predicted"/>
<organism evidence="2 3">
    <name type="scientific">Paenibacillus filicis</name>
    <dbReference type="NCBI Taxonomy" id="669464"/>
    <lineage>
        <taxon>Bacteria</taxon>
        <taxon>Bacillati</taxon>
        <taxon>Bacillota</taxon>
        <taxon>Bacilli</taxon>
        <taxon>Bacillales</taxon>
        <taxon>Paenibacillaceae</taxon>
        <taxon>Paenibacillus</taxon>
    </lineage>
</organism>
<feature type="transmembrane region" description="Helical" evidence="1">
    <location>
        <begin position="285"/>
        <end position="300"/>
    </location>
</feature>
<comment type="caution">
    <text evidence="2">The sequence shown here is derived from an EMBL/GenBank/DDBJ whole genome shotgun (WGS) entry which is preliminary data.</text>
</comment>
<evidence type="ECO:0000256" key="1">
    <source>
        <dbReference type="SAM" id="Phobius"/>
    </source>
</evidence>
<feature type="transmembrane region" description="Helical" evidence="1">
    <location>
        <begin position="12"/>
        <end position="34"/>
    </location>
</feature>
<evidence type="ECO:0000313" key="2">
    <source>
        <dbReference type="EMBL" id="MEK8126946.1"/>
    </source>
</evidence>
<feature type="transmembrane region" description="Helical" evidence="1">
    <location>
        <begin position="93"/>
        <end position="114"/>
    </location>
</feature>
<keyword evidence="1" id="KW-0472">Membrane</keyword>
<evidence type="ECO:0000313" key="3">
    <source>
        <dbReference type="Proteomes" id="UP001469365"/>
    </source>
</evidence>
<feature type="transmembrane region" description="Helical" evidence="1">
    <location>
        <begin position="149"/>
        <end position="169"/>
    </location>
</feature>
<accession>A0ABU9DFA1</accession>
<protein>
    <recommendedName>
        <fullName evidence="4">O-antigen ligase domain-containing protein</fullName>
    </recommendedName>
</protein>
<feature type="transmembrane region" description="Helical" evidence="1">
    <location>
        <begin position="236"/>
        <end position="255"/>
    </location>
</feature>
<feature type="transmembrane region" description="Helical" evidence="1">
    <location>
        <begin position="262"/>
        <end position="279"/>
    </location>
</feature>
<feature type="transmembrane region" description="Helical" evidence="1">
    <location>
        <begin position="126"/>
        <end position="143"/>
    </location>
</feature>
<evidence type="ECO:0008006" key="4">
    <source>
        <dbReference type="Google" id="ProtNLM"/>
    </source>
</evidence>
<dbReference type="EMBL" id="JBBPCC010000001">
    <property type="protein sequence ID" value="MEK8126946.1"/>
    <property type="molecule type" value="Genomic_DNA"/>
</dbReference>
<gene>
    <name evidence="2" type="ORF">WMW72_03385</name>
</gene>
<feature type="transmembrane region" description="Helical" evidence="1">
    <location>
        <begin position="62"/>
        <end position="81"/>
    </location>
</feature>
<feature type="transmembrane region" description="Helical" evidence="1">
    <location>
        <begin position="428"/>
        <end position="445"/>
    </location>
</feature>
<sequence>MSVLIHRIQDHRVVRWTLALLVAVGGGYLLGKWSLDPSKIRLLMFGGLMLLALPLAIRNPRVLMFSLLIYLPFLGFFRRMLIPVSGWSSYDPLVVFSPVIILLMGFLWMYKTYIRRQGINKEDDTYLFKLVRWMIIIDLLQVVNPLQGSILTGFGGIMFYVVPLFWMVLGRLHMTETWLRRIYGTVCVIAVISGLYGLKQINLGFTQFEEIWIDIAGYAALIVGDGSRAFSFFTNAAEYTTFLVVAIVILWVYLLRGHVVQKLCAVLFLPLLMYCVFMQSSRTPVILTSLALAVITVMHAKSKMGRVLALIIMAGMLAGAFVWISKIESSNELIAHQVNGLANPLDDEHSTAGIHVAMFVNGMIKGITNPIGHGLGFTTLAGAKMSSSGDSSEVDLSNMMISTGVIGGLVYGLILLETLRRAFRMSHHNTTVLIVFGILIATIGAWSNGGNYSVCAIIWLSIGVLDRLTLTQGGIRQT</sequence>
<reference evidence="2 3" key="1">
    <citation type="submission" date="2024-04" db="EMBL/GenBank/DDBJ databases">
        <title>draft genome sequnece of Paenibacillus filicis.</title>
        <authorList>
            <person name="Kim D.-U."/>
        </authorList>
    </citation>
    <scope>NUCLEOTIDE SEQUENCE [LARGE SCALE GENOMIC DNA]</scope>
    <source>
        <strain evidence="2 3">KACC14197</strain>
    </source>
</reference>
<feature type="transmembrane region" description="Helical" evidence="1">
    <location>
        <begin position="40"/>
        <end position="57"/>
    </location>
</feature>
<keyword evidence="1" id="KW-1133">Transmembrane helix</keyword>